<keyword evidence="1" id="KW-0732">Signal</keyword>
<accession>A0A437RAK1</accession>
<feature type="domain" description="HMA" evidence="2">
    <location>
        <begin position="32"/>
        <end position="99"/>
    </location>
</feature>
<feature type="signal peptide" evidence="1">
    <location>
        <begin position="1"/>
        <end position="19"/>
    </location>
</feature>
<evidence type="ECO:0000313" key="4">
    <source>
        <dbReference type="Proteomes" id="UP000285575"/>
    </source>
</evidence>
<dbReference type="InterPro" id="IPR036163">
    <property type="entry name" value="HMA_dom_sf"/>
</dbReference>
<dbReference type="InterPro" id="IPR006121">
    <property type="entry name" value="HMA_dom"/>
</dbReference>
<reference evidence="3 4" key="1">
    <citation type="submission" date="2019-01" db="EMBL/GenBank/DDBJ databases">
        <authorList>
            <person name="Chen W.-M."/>
        </authorList>
    </citation>
    <scope>NUCLEOTIDE SEQUENCE [LARGE SCALE GENOMIC DNA]</scope>
    <source>
        <strain evidence="3 4">KYPY4</strain>
    </source>
</reference>
<gene>
    <name evidence="3" type="ORF">EOE66_19195</name>
</gene>
<dbReference type="Pfam" id="PF00403">
    <property type="entry name" value="HMA"/>
    <property type="match status" value="1"/>
</dbReference>
<protein>
    <submittedName>
        <fullName evidence="3">Heavy-metal-associated domain-containing protein</fullName>
    </submittedName>
</protein>
<dbReference type="GO" id="GO:0046872">
    <property type="term" value="F:metal ion binding"/>
    <property type="evidence" value="ECO:0007669"/>
    <property type="project" value="InterPro"/>
</dbReference>
<organism evidence="3 4">
    <name type="scientific">Rubrivivax rivuli</name>
    <dbReference type="NCBI Taxonomy" id="1862385"/>
    <lineage>
        <taxon>Bacteria</taxon>
        <taxon>Pseudomonadati</taxon>
        <taxon>Pseudomonadota</taxon>
        <taxon>Betaproteobacteria</taxon>
        <taxon>Burkholderiales</taxon>
        <taxon>Sphaerotilaceae</taxon>
        <taxon>Rubrivivax</taxon>
    </lineage>
</organism>
<dbReference type="AlphaFoldDB" id="A0A437RAK1"/>
<evidence type="ECO:0000256" key="1">
    <source>
        <dbReference type="SAM" id="SignalP"/>
    </source>
</evidence>
<dbReference type="SUPFAM" id="SSF55008">
    <property type="entry name" value="HMA, heavy metal-associated domain"/>
    <property type="match status" value="1"/>
</dbReference>
<sequence length="118" mass="12085">MKKILTALVLGAAALAATAQTPAPGAPTADAGTVKFAVNGMVCAFCAQGIEKRLTKMSETGPLYINLAKKVVAVQPKPGMSIDVAKVKAEIVEAGYEVTSTQAVPQTVAAIRAEMKGK</sequence>
<name>A0A437RAK1_9BURK</name>
<dbReference type="RefSeq" id="WP_128230358.1">
    <property type="nucleotide sequence ID" value="NZ_SACR01000006.1"/>
</dbReference>
<dbReference type="EMBL" id="SACR01000006">
    <property type="protein sequence ID" value="RVU43799.1"/>
    <property type="molecule type" value="Genomic_DNA"/>
</dbReference>
<proteinExistence type="predicted"/>
<dbReference type="Proteomes" id="UP000285575">
    <property type="component" value="Unassembled WGS sequence"/>
</dbReference>
<evidence type="ECO:0000259" key="2">
    <source>
        <dbReference type="PROSITE" id="PS50846"/>
    </source>
</evidence>
<feature type="chain" id="PRO_5019525126" evidence="1">
    <location>
        <begin position="20"/>
        <end position="118"/>
    </location>
</feature>
<dbReference type="Gene3D" id="3.30.70.100">
    <property type="match status" value="1"/>
</dbReference>
<dbReference type="CDD" id="cd00371">
    <property type="entry name" value="HMA"/>
    <property type="match status" value="1"/>
</dbReference>
<comment type="caution">
    <text evidence="3">The sequence shown here is derived from an EMBL/GenBank/DDBJ whole genome shotgun (WGS) entry which is preliminary data.</text>
</comment>
<dbReference type="OrthoDB" id="5513217at2"/>
<keyword evidence="4" id="KW-1185">Reference proteome</keyword>
<dbReference type="PROSITE" id="PS50846">
    <property type="entry name" value="HMA_2"/>
    <property type="match status" value="1"/>
</dbReference>
<evidence type="ECO:0000313" key="3">
    <source>
        <dbReference type="EMBL" id="RVU43799.1"/>
    </source>
</evidence>